<evidence type="ECO:0000313" key="3">
    <source>
        <dbReference type="Proteomes" id="UP000430975"/>
    </source>
</evidence>
<proteinExistence type="predicted"/>
<evidence type="ECO:0000313" key="4">
    <source>
        <dbReference type="Proteomes" id="UP000440066"/>
    </source>
</evidence>
<reference evidence="2 4" key="1">
    <citation type="submission" date="2019-11" db="EMBL/GenBank/DDBJ databases">
        <title>Characterisation of Fundicoccus ignavus gen. nov. sp. nov., a novel genus of the family Aerococcaceae from bulk tank milk.</title>
        <authorList>
            <person name="Siebert A."/>
            <person name="Huptas C."/>
            <person name="Wenning M."/>
            <person name="Scherer S."/>
            <person name="Doll E.V."/>
        </authorList>
    </citation>
    <scope>NUCLEOTIDE SEQUENCE [LARGE SCALE GENOMIC DNA]</scope>
    <source>
        <strain evidence="2 4">DSM 109652</strain>
    </source>
</reference>
<comment type="caution">
    <text evidence="1">The sequence shown here is derived from an EMBL/GenBank/DDBJ whole genome shotgun (WGS) entry which is preliminary data.</text>
</comment>
<organism evidence="1 3">
    <name type="scientific">Fundicoccus ignavus</name>
    <dbReference type="NCBI Taxonomy" id="2664442"/>
    <lineage>
        <taxon>Bacteria</taxon>
        <taxon>Bacillati</taxon>
        <taxon>Bacillota</taxon>
        <taxon>Bacilli</taxon>
        <taxon>Lactobacillales</taxon>
        <taxon>Aerococcaceae</taxon>
        <taxon>Fundicoccus</taxon>
    </lineage>
</organism>
<reference evidence="1 3" key="2">
    <citation type="submission" date="2019-11" db="EMBL/GenBank/DDBJ databases">
        <title>Characterisation of Fundicoccus ignavus gen. nov. sp. nov., a novel genus of the family Aerococcaceae isolated from bulk tank milk.</title>
        <authorList>
            <person name="Siebert A."/>
            <person name="Huptas C."/>
            <person name="Wenning M."/>
            <person name="Scherer S."/>
            <person name="Doll E.V."/>
        </authorList>
    </citation>
    <scope>NUCLEOTIDE SEQUENCE [LARGE SCALE GENOMIC DNA]</scope>
    <source>
        <strain evidence="1 3">WS4759</strain>
    </source>
</reference>
<gene>
    <name evidence="2" type="ORF">GF867_01965</name>
    <name evidence="1" type="ORF">GIY09_04055</name>
</gene>
<protein>
    <submittedName>
        <fullName evidence="1">Uncharacterized protein</fullName>
    </submittedName>
</protein>
<dbReference type="AlphaFoldDB" id="A0A6I2GCR0"/>
<dbReference type="RefSeq" id="WP_153831427.1">
    <property type="nucleotide sequence ID" value="NZ_WJQS01000003.1"/>
</dbReference>
<accession>A0A6I2GCR0</accession>
<dbReference type="Proteomes" id="UP000440066">
    <property type="component" value="Unassembled WGS sequence"/>
</dbReference>
<dbReference type="Proteomes" id="UP000430975">
    <property type="component" value="Unassembled WGS sequence"/>
</dbReference>
<evidence type="ECO:0000313" key="2">
    <source>
        <dbReference type="EMBL" id="MRJ46336.1"/>
    </source>
</evidence>
<name>A0A6I2GCR0_9LACT</name>
<evidence type="ECO:0000313" key="1">
    <source>
        <dbReference type="EMBL" id="MRI85046.1"/>
    </source>
</evidence>
<dbReference type="EMBL" id="WJQS01000003">
    <property type="protein sequence ID" value="MRI85046.1"/>
    <property type="molecule type" value="Genomic_DNA"/>
</dbReference>
<keyword evidence="3" id="KW-1185">Reference proteome</keyword>
<dbReference type="EMBL" id="WJQT01000001">
    <property type="protein sequence ID" value="MRJ46336.1"/>
    <property type="molecule type" value="Genomic_DNA"/>
</dbReference>
<sequence length="202" mass="23343">MKRFLLKFVLAMIAFGIVYLFATGQIRYYETFRMGGESSGYIGKKSTLLEDKDKLENVFDELSDDFSGKPVKFISLYLSNDYIRGIVQDPDQPTYYDNYRYNGTSILFSGWKKGEPYKPTVLSGDLALEKVPIQGITDFYAQMMSFLKEGNHALDENRETQVWLDFGEQSESGLLWSNVYGEREDFRFEADFSGNNFRILTD</sequence>